<feature type="non-terminal residue" evidence="1">
    <location>
        <position position="115"/>
    </location>
</feature>
<dbReference type="Proteomes" id="UP000054047">
    <property type="component" value="Unassembled WGS sequence"/>
</dbReference>
<evidence type="ECO:0000313" key="1">
    <source>
        <dbReference type="EMBL" id="KIH43756.1"/>
    </source>
</evidence>
<dbReference type="AlphaFoldDB" id="A0A0C2FFI7"/>
<dbReference type="Gene3D" id="3.40.50.2000">
    <property type="entry name" value="Glycogen Phosphorylase B"/>
    <property type="match status" value="1"/>
</dbReference>
<reference evidence="1 2" key="1">
    <citation type="submission" date="2013-12" db="EMBL/GenBank/DDBJ databases">
        <title>Draft genome of the parsitic nematode Ancylostoma duodenale.</title>
        <authorList>
            <person name="Mitreva M."/>
        </authorList>
    </citation>
    <scope>NUCLEOTIDE SEQUENCE [LARGE SCALE GENOMIC DNA]</scope>
    <source>
        <strain evidence="1 2">Zhejiang</strain>
    </source>
</reference>
<dbReference type="SUPFAM" id="SSF53756">
    <property type="entry name" value="UDP-Glycosyltransferase/glycogen phosphorylase"/>
    <property type="match status" value="1"/>
</dbReference>
<dbReference type="OrthoDB" id="5835829at2759"/>
<name>A0A0C2FFI7_9BILA</name>
<protein>
    <submittedName>
        <fullName evidence="1">Uncharacterized protein</fullName>
    </submittedName>
</protein>
<accession>A0A0C2FFI7</accession>
<evidence type="ECO:0000313" key="2">
    <source>
        <dbReference type="Proteomes" id="UP000054047"/>
    </source>
</evidence>
<proteinExistence type="predicted"/>
<keyword evidence="2" id="KW-1185">Reference proteome</keyword>
<sequence>MAKVADTLVEAGHDVTIYSPNIHPDARSPSTKAHVIDVDFGLTMDVESAQKHVWKSGMASYLELGKVVMKPVRALSEILYGSQQFHSWIKHQKFDLFVSEGIASFDTLVYLSGIK</sequence>
<dbReference type="EMBL" id="KN783111">
    <property type="protein sequence ID" value="KIH43756.1"/>
    <property type="molecule type" value="Genomic_DNA"/>
</dbReference>
<gene>
    <name evidence="1" type="ORF">ANCDUO_26232</name>
</gene>
<organism evidence="1 2">
    <name type="scientific">Ancylostoma duodenale</name>
    <dbReference type="NCBI Taxonomy" id="51022"/>
    <lineage>
        <taxon>Eukaryota</taxon>
        <taxon>Metazoa</taxon>
        <taxon>Ecdysozoa</taxon>
        <taxon>Nematoda</taxon>
        <taxon>Chromadorea</taxon>
        <taxon>Rhabditida</taxon>
        <taxon>Rhabditina</taxon>
        <taxon>Rhabditomorpha</taxon>
        <taxon>Strongyloidea</taxon>
        <taxon>Ancylostomatidae</taxon>
        <taxon>Ancylostomatinae</taxon>
        <taxon>Ancylostoma</taxon>
    </lineage>
</organism>